<evidence type="ECO:0000313" key="5">
    <source>
        <dbReference type="Proteomes" id="UP001153636"/>
    </source>
</evidence>
<protein>
    <recommendedName>
        <fullName evidence="6">AFG1-like ATPase</fullName>
    </recommendedName>
</protein>
<evidence type="ECO:0000256" key="3">
    <source>
        <dbReference type="ARBA" id="ARBA00022840"/>
    </source>
</evidence>
<evidence type="ECO:0000313" key="4">
    <source>
        <dbReference type="EMBL" id="CAH1114148.1"/>
    </source>
</evidence>
<dbReference type="AlphaFoldDB" id="A0A9P0D3P7"/>
<dbReference type="NCBIfam" id="NF040713">
    <property type="entry name" value="ZapE"/>
    <property type="match status" value="1"/>
</dbReference>
<sequence length="445" mass="51624">MLKLGTVLKNIYFTNEKCTAHLIHKVHFSLRVDHELPDEGPIRTLEDKIKSKELQPDAIQTEVTIQLQKLYNDIRGYEPIRKHIFSQFFKSKKKVPKGLYIYGAVGGGKTMLMDLFYNTCNIERKTRVHFNSFMIEVHKNMHELKQEIVIDYNQRKPKPFDPIPPVAEKIIEKSWLICFDEFQVTDIADAMILKRLFTHLFDNGAVVVATSNRPPEDLYKNGLQRSNFVPFIDILKSRCELANLDSGVDYRLRTIGAKTNYFEKDKHKLDPITPIFKVLTAKENDVVRSKTFTIMGRDVHFRKVCGGVLETSFEELCDRPLGANDYLHLTQFFHTIIIRDVPRININRMRSEARRFITLIDALYDNKTKVIIMADAPIKELFVVPTNSSGISDEDRMLMDDLKMGEKDLTANIFSGHEEIFAFDRTVSRLSEMQSEDYWGKQKCT</sequence>
<keyword evidence="2" id="KW-0547">Nucleotide-binding</keyword>
<dbReference type="GO" id="GO:0005739">
    <property type="term" value="C:mitochondrion"/>
    <property type="evidence" value="ECO:0007669"/>
    <property type="project" value="TreeGrafter"/>
</dbReference>
<name>A0A9P0D3P7_9CUCU</name>
<dbReference type="PANTHER" id="PTHR12169:SF6">
    <property type="entry name" value="AFG1-LIKE ATPASE"/>
    <property type="match status" value="1"/>
</dbReference>
<keyword evidence="5" id="KW-1185">Reference proteome</keyword>
<dbReference type="Pfam" id="PF03969">
    <property type="entry name" value="AFG1_ATPase"/>
    <property type="match status" value="1"/>
</dbReference>
<dbReference type="SUPFAM" id="SSF52540">
    <property type="entry name" value="P-loop containing nucleoside triphosphate hydrolases"/>
    <property type="match status" value="1"/>
</dbReference>
<dbReference type="GO" id="GO:0016887">
    <property type="term" value="F:ATP hydrolysis activity"/>
    <property type="evidence" value="ECO:0007669"/>
    <property type="project" value="InterPro"/>
</dbReference>
<evidence type="ECO:0008006" key="6">
    <source>
        <dbReference type="Google" id="ProtNLM"/>
    </source>
</evidence>
<accession>A0A9P0D3P7</accession>
<keyword evidence="3" id="KW-0067">ATP-binding</keyword>
<dbReference type="GO" id="GO:0005524">
    <property type="term" value="F:ATP binding"/>
    <property type="evidence" value="ECO:0007669"/>
    <property type="project" value="UniProtKB-KW"/>
</dbReference>
<dbReference type="PANTHER" id="PTHR12169">
    <property type="entry name" value="ATPASE N2B"/>
    <property type="match status" value="1"/>
</dbReference>
<dbReference type="InterPro" id="IPR027417">
    <property type="entry name" value="P-loop_NTPase"/>
</dbReference>
<evidence type="ECO:0000256" key="1">
    <source>
        <dbReference type="ARBA" id="ARBA00010322"/>
    </source>
</evidence>
<reference evidence="4" key="1">
    <citation type="submission" date="2022-01" db="EMBL/GenBank/DDBJ databases">
        <authorList>
            <person name="King R."/>
        </authorList>
    </citation>
    <scope>NUCLEOTIDE SEQUENCE</scope>
</reference>
<dbReference type="EMBL" id="OV651820">
    <property type="protein sequence ID" value="CAH1114148.1"/>
    <property type="molecule type" value="Genomic_DNA"/>
</dbReference>
<dbReference type="FunFam" id="3.40.50.300:FF:003045">
    <property type="entry name" value="GD10885"/>
    <property type="match status" value="1"/>
</dbReference>
<comment type="similarity">
    <text evidence="1">Belongs to the AFG1 ATPase family.</text>
</comment>
<gene>
    <name evidence="4" type="ORF">PSYICH_LOCUS14146</name>
</gene>
<organism evidence="4 5">
    <name type="scientific">Psylliodes chrysocephalus</name>
    <dbReference type="NCBI Taxonomy" id="3402493"/>
    <lineage>
        <taxon>Eukaryota</taxon>
        <taxon>Metazoa</taxon>
        <taxon>Ecdysozoa</taxon>
        <taxon>Arthropoda</taxon>
        <taxon>Hexapoda</taxon>
        <taxon>Insecta</taxon>
        <taxon>Pterygota</taxon>
        <taxon>Neoptera</taxon>
        <taxon>Endopterygota</taxon>
        <taxon>Coleoptera</taxon>
        <taxon>Polyphaga</taxon>
        <taxon>Cucujiformia</taxon>
        <taxon>Chrysomeloidea</taxon>
        <taxon>Chrysomelidae</taxon>
        <taxon>Galerucinae</taxon>
        <taxon>Alticini</taxon>
        <taxon>Psylliodes</taxon>
    </lineage>
</organism>
<dbReference type="Proteomes" id="UP001153636">
    <property type="component" value="Chromosome 8"/>
</dbReference>
<dbReference type="OrthoDB" id="548867at2759"/>
<dbReference type="InterPro" id="IPR005654">
    <property type="entry name" value="ATPase_AFG1-like"/>
</dbReference>
<dbReference type="Gene3D" id="3.40.50.300">
    <property type="entry name" value="P-loop containing nucleotide triphosphate hydrolases"/>
    <property type="match status" value="1"/>
</dbReference>
<proteinExistence type="inferred from homology"/>
<evidence type="ECO:0000256" key="2">
    <source>
        <dbReference type="ARBA" id="ARBA00022741"/>
    </source>
</evidence>